<comment type="similarity">
    <text evidence="1 3">Belongs to the TPP enzyme family.</text>
</comment>
<dbReference type="InterPro" id="IPR029035">
    <property type="entry name" value="DHS-like_NAD/FAD-binding_dom"/>
</dbReference>
<dbReference type="Gene3D" id="3.40.50.1220">
    <property type="entry name" value="TPP-binding domain"/>
    <property type="match status" value="1"/>
</dbReference>
<dbReference type="InterPro" id="IPR012001">
    <property type="entry name" value="Thiamin_PyroP_enz_TPP-bd_dom"/>
</dbReference>
<dbReference type="Pfam" id="PF00205">
    <property type="entry name" value="TPP_enzyme_M"/>
    <property type="match status" value="1"/>
</dbReference>
<dbReference type="Proteomes" id="UP000184079">
    <property type="component" value="Unassembled WGS sequence"/>
</dbReference>
<dbReference type="Pfam" id="PF02775">
    <property type="entry name" value="TPP_enzyme_C"/>
    <property type="match status" value="1"/>
</dbReference>
<dbReference type="InterPro" id="IPR029061">
    <property type="entry name" value="THDP-binding"/>
</dbReference>
<dbReference type="CDD" id="cd07035">
    <property type="entry name" value="TPP_PYR_POX_like"/>
    <property type="match status" value="1"/>
</dbReference>
<dbReference type="GO" id="GO:0005948">
    <property type="term" value="C:acetolactate synthase complex"/>
    <property type="evidence" value="ECO:0007669"/>
    <property type="project" value="TreeGrafter"/>
</dbReference>
<dbReference type="PANTHER" id="PTHR18968:SF13">
    <property type="entry name" value="ACETOLACTATE SYNTHASE CATALYTIC SUBUNIT, MITOCHONDRIAL"/>
    <property type="match status" value="1"/>
</dbReference>
<dbReference type="PANTHER" id="PTHR18968">
    <property type="entry name" value="THIAMINE PYROPHOSPHATE ENZYMES"/>
    <property type="match status" value="1"/>
</dbReference>
<evidence type="ECO:0000259" key="4">
    <source>
        <dbReference type="Pfam" id="PF00205"/>
    </source>
</evidence>
<dbReference type="SUPFAM" id="SSF52467">
    <property type="entry name" value="DHS-like NAD/FAD-binding domain"/>
    <property type="match status" value="1"/>
</dbReference>
<evidence type="ECO:0000256" key="2">
    <source>
        <dbReference type="ARBA" id="ARBA00023052"/>
    </source>
</evidence>
<dbReference type="SUPFAM" id="SSF52518">
    <property type="entry name" value="Thiamin diphosphate-binding fold (THDP-binding)"/>
    <property type="match status" value="2"/>
</dbReference>
<dbReference type="GO" id="GO:0009099">
    <property type="term" value="P:L-valine biosynthetic process"/>
    <property type="evidence" value="ECO:0007669"/>
    <property type="project" value="TreeGrafter"/>
</dbReference>
<dbReference type="RefSeq" id="WP_073005780.1">
    <property type="nucleotide sequence ID" value="NZ_FQXD01000003.1"/>
</dbReference>
<protein>
    <submittedName>
        <fullName evidence="7">Acetolactate synthase-1/2/3 large subunit</fullName>
    </submittedName>
</protein>
<proteinExistence type="inferred from homology"/>
<dbReference type="GO" id="GO:0000287">
    <property type="term" value="F:magnesium ion binding"/>
    <property type="evidence" value="ECO:0007669"/>
    <property type="project" value="InterPro"/>
</dbReference>
<evidence type="ECO:0000256" key="3">
    <source>
        <dbReference type="RuleBase" id="RU362132"/>
    </source>
</evidence>
<dbReference type="Gene3D" id="3.40.50.970">
    <property type="match status" value="2"/>
</dbReference>
<feature type="domain" description="Thiamine pyrophosphate enzyme N-terminal TPP-binding" evidence="6">
    <location>
        <begin position="3"/>
        <end position="107"/>
    </location>
</feature>
<dbReference type="CDD" id="cd00568">
    <property type="entry name" value="TPP_enzymes"/>
    <property type="match status" value="1"/>
</dbReference>
<feature type="domain" description="Thiamine pyrophosphate enzyme TPP-binding" evidence="5">
    <location>
        <begin position="389"/>
        <end position="534"/>
    </location>
</feature>
<gene>
    <name evidence="7" type="ORF">SAMN05421807_10316</name>
</gene>
<dbReference type="EMBL" id="FQXD01000003">
    <property type="protein sequence ID" value="SHG99610.1"/>
    <property type="molecule type" value="Genomic_DNA"/>
</dbReference>
<evidence type="ECO:0000313" key="8">
    <source>
        <dbReference type="Proteomes" id="UP000184079"/>
    </source>
</evidence>
<accession>A0A1M5PCW6</accession>
<dbReference type="GO" id="GO:0030976">
    <property type="term" value="F:thiamine pyrophosphate binding"/>
    <property type="evidence" value="ECO:0007669"/>
    <property type="project" value="InterPro"/>
</dbReference>
<dbReference type="Pfam" id="PF02776">
    <property type="entry name" value="TPP_enzyme_N"/>
    <property type="match status" value="1"/>
</dbReference>
<dbReference type="InterPro" id="IPR011766">
    <property type="entry name" value="TPP_enzyme_TPP-bd"/>
</dbReference>
<name>A0A1M5PCW6_9BACI</name>
<dbReference type="OrthoDB" id="4494979at2"/>
<evidence type="ECO:0000259" key="5">
    <source>
        <dbReference type="Pfam" id="PF02775"/>
    </source>
</evidence>
<evidence type="ECO:0000259" key="6">
    <source>
        <dbReference type="Pfam" id="PF02776"/>
    </source>
</evidence>
<feature type="domain" description="Thiamine pyrophosphate enzyme central" evidence="4">
    <location>
        <begin position="191"/>
        <end position="328"/>
    </location>
</feature>
<keyword evidence="8" id="KW-1185">Reference proteome</keyword>
<dbReference type="GO" id="GO:0003984">
    <property type="term" value="F:acetolactate synthase activity"/>
    <property type="evidence" value="ECO:0007669"/>
    <property type="project" value="TreeGrafter"/>
</dbReference>
<dbReference type="GO" id="GO:0050660">
    <property type="term" value="F:flavin adenine dinucleotide binding"/>
    <property type="evidence" value="ECO:0007669"/>
    <property type="project" value="TreeGrafter"/>
</dbReference>
<dbReference type="AlphaFoldDB" id="A0A1M5PCW6"/>
<dbReference type="InterPro" id="IPR045229">
    <property type="entry name" value="TPP_enz"/>
</dbReference>
<organism evidence="7 8">
    <name type="scientific">Virgibacillus chiguensis</name>
    <dbReference type="NCBI Taxonomy" id="411959"/>
    <lineage>
        <taxon>Bacteria</taxon>
        <taxon>Bacillati</taxon>
        <taxon>Bacillota</taxon>
        <taxon>Bacilli</taxon>
        <taxon>Bacillales</taxon>
        <taxon>Bacillaceae</taxon>
        <taxon>Virgibacillus</taxon>
    </lineage>
</organism>
<sequence>MLTVAAQIVEILKGQGCQYAFGVPGKPIVPLILEMEHRDMNFVLARHECSAGYMATGYALKNDSLAVAIGTSGPGGTNLLTAAAQAKAYHAPVLFITGHPPLTDMGKPVGQDSSMFGTDLTEMFRSVTLFSAKVEDANLLKKYMQYALERALLGEKGPVHLSIPLDVLIDKIAPFTSPIKLINDTPISGNLKQAAHILQDAKRPVLLLGKGVHIAKAYREVMQFSEKWNIPVMTTPGGKGTFPTKHRLSLGAYGLGGTEAATAYMAEGVDVMVVIGSKLTDMSIAGLASEQYPKTMIHFDQQANFIGKSILVDTVFVKGDAKKNLQQLNTNYSSNRETPNLKPYWKKEIRDIEEKKKDQAVYRNLSTAEVMKCLRAVLPEETVVFGDDGSHTFYAIKYFDIVKSGTFFFDDVFGAMGHGLNFAIGAKIAAKATPVVSFTGDGCVMMQGTEISTAVNQKIPMIFYVFNNGMLDMVDKGMRYNIGRSAGTRYTTAMNATLFAESLGAIGYRCTKMEEIVQATEIALKERQTAVIEILVEKEEVPPTLKRG</sequence>
<keyword evidence="2 3" id="KW-0786">Thiamine pyrophosphate</keyword>
<evidence type="ECO:0000313" key="7">
    <source>
        <dbReference type="EMBL" id="SHG99610.1"/>
    </source>
</evidence>
<dbReference type="InterPro" id="IPR012000">
    <property type="entry name" value="Thiamin_PyroP_enz_cen_dom"/>
</dbReference>
<reference evidence="8" key="1">
    <citation type="submission" date="2016-11" db="EMBL/GenBank/DDBJ databases">
        <authorList>
            <person name="Varghese N."/>
            <person name="Submissions S."/>
        </authorList>
    </citation>
    <scope>NUCLEOTIDE SEQUENCE [LARGE SCALE GENOMIC DNA]</scope>
    <source>
        <strain evidence="8">CGMCC 1.6496</strain>
    </source>
</reference>
<dbReference type="GO" id="GO:0009097">
    <property type="term" value="P:isoleucine biosynthetic process"/>
    <property type="evidence" value="ECO:0007669"/>
    <property type="project" value="TreeGrafter"/>
</dbReference>
<evidence type="ECO:0000256" key="1">
    <source>
        <dbReference type="ARBA" id="ARBA00007812"/>
    </source>
</evidence>